<evidence type="ECO:0000313" key="3">
    <source>
        <dbReference type="Proteomes" id="UP000561726"/>
    </source>
</evidence>
<feature type="compositionally biased region" description="Low complexity" evidence="1">
    <location>
        <begin position="1"/>
        <end position="27"/>
    </location>
</feature>
<dbReference type="EMBL" id="JACHBQ010000001">
    <property type="protein sequence ID" value="MBB5643534.1"/>
    <property type="molecule type" value="Genomic_DNA"/>
</dbReference>
<evidence type="ECO:0000313" key="2">
    <source>
        <dbReference type="EMBL" id="MBB5643534.1"/>
    </source>
</evidence>
<dbReference type="RefSeq" id="WP_160175910.1">
    <property type="nucleotide sequence ID" value="NZ_JACHBQ010000001.1"/>
</dbReference>
<comment type="caution">
    <text evidence="2">The sequence shown here is derived from an EMBL/GenBank/DDBJ whole genome shotgun (WGS) entry which is preliminary data.</text>
</comment>
<reference evidence="2 3" key="1">
    <citation type="submission" date="2020-08" db="EMBL/GenBank/DDBJ databases">
        <title>Sequencing the genomes of 1000 actinobacteria strains.</title>
        <authorList>
            <person name="Klenk H.-P."/>
        </authorList>
    </citation>
    <scope>NUCLEOTIDE SEQUENCE [LARGE SCALE GENOMIC DNA]</scope>
    <source>
        <strain evidence="2 3">DSM 21065</strain>
    </source>
</reference>
<organism evidence="2 3">
    <name type="scientific">Cryobacterium roopkundense</name>
    <dbReference type="NCBI Taxonomy" id="1001240"/>
    <lineage>
        <taxon>Bacteria</taxon>
        <taxon>Bacillati</taxon>
        <taxon>Actinomycetota</taxon>
        <taxon>Actinomycetes</taxon>
        <taxon>Micrococcales</taxon>
        <taxon>Microbacteriaceae</taxon>
        <taxon>Cryobacterium</taxon>
    </lineage>
</organism>
<protein>
    <submittedName>
        <fullName evidence="2">Uncharacterized protein</fullName>
    </submittedName>
</protein>
<evidence type="ECO:0000256" key="1">
    <source>
        <dbReference type="SAM" id="MobiDB-lite"/>
    </source>
</evidence>
<dbReference type="Proteomes" id="UP000561726">
    <property type="component" value="Unassembled WGS sequence"/>
</dbReference>
<name>A0A7W9A0C7_9MICO</name>
<proteinExistence type="predicted"/>
<sequence length="53" mass="5860">MTINESQQRQSDSRPSPKAQAVAARVRVNADRRAGNDKTPKWIVKLSQTPAAK</sequence>
<accession>A0A7W9A0C7</accession>
<dbReference type="AlphaFoldDB" id="A0A7W9A0C7"/>
<feature type="region of interest" description="Disordered" evidence="1">
    <location>
        <begin position="1"/>
        <end position="53"/>
    </location>
</feature>
<feature type="compositionally biased region" description="Basic and acidic residues" evidence="1">
    <location>
        <begin position="28"/>
        <end position="40"/>
    </location>
</feature>
<gene>
    <name evidence="2" type="ORF">BJ997_004082</name>
</gene>